<name>A0A645B9G1_9ZZZZ</name>
<protein>
    <recommendedName>
        <fullName evidence="1">Beta-lactamase-related domain-containing protein</fullName>
    </recommendedName>
</protein>
<sequence length="279" mass="31414">MPVTSGNFLYGRGLDSDKSKVLSFNSTELYNVDGDKFFKELDKLITSENYDHQVSGSRLIALKDGVVFVDRCYGNMTSDDVVDLKSTSAAFTTLPLLLKLIDDGHLSLEDFVYKYYGKKAKEGYNQLISDLLVSDKSSDIKTLNKIISKFIKKNQEDSLYQNIYNPLGFGKYVLKEIGDNLIVNPIDIAKFLGMVQFAGEYSNTKVFTKNSADFMSNSLFYFNDREKKGQYLWYDATSGVAMIYFEKGYSGEKSGSINTGIKARRVLESAFIQKDQGSD</sequence>
<comment type="caution">
    <text evidence="2">The sequence shown here is derived from an EMBL/GenBank/DDBJ whole genome shotgun (WGS) entry which is preliminary data.</text>
</comment>
<dbReference type="InterPro" id="IPR001466">
    <property type="entry name" value="Beta-lactam-related"/>
</dbReference>
<organism evidence="2">
    <name type="scientific">bioreactor metagenome</name>
    <dbReference type="NCBI Taxonomy" id="1076179"/>
    <lineage>
        <taxon>unclassified sequences</taxon>
        <taxon>metagenomes</taxon>
        <taxon>ecological metagenomes</taxon>
    </lineage>
</organism>
<dbReference type="Gene3D" id="3.40.710.10">
    <property type="entry name" value="DD-peptidase/beta-lactamase superfamily"/>
    <property type="match status" value="1"/>
</dbReference>
<dbReference type="InterPro" id="IPR012338">
    <property type="entry name" value="Beta-lactam/transpept-like"/>
</dbReference>
<reference evidence="2" key="1">
    <citation type="submission" date="2019-08" db="EMBL/GenBank/DDBJ databases">
        <authorList>
            <person name="Kucharzyk K."/>
            <person name="Murdoch R.W."/>
            <person name="Higgins S."/>
            <person name="Loffler F."/>
        </authorList>
    </citation>
    <scope>NUCLEOTIDE SEQUENCE</scope>
</reference>
<dbReference type="EMBL" id="VSSQ01018658">
    <property type="protein sequence ID" value="MPM62037.1"/>
    <property type="molecule type" value="Genomic_DNA"/>
</dbReference>
<dbReference type="SUPFAM" id="SSF56601">
    <property type="entry name" value="beta-lactamase/transpeptidase-like"/>
    <property type="match status" value="1"/>
</dbReference>
<proteinExistence type="predicted"/>
<feature type="domain" description="Beta-lactamase-related" evidence="1">
    <location>
        <begin position="41"/>
        <end position="125"/>
    </location>
</feature>
<evidence type="ECO:0000259" key="1">
    <source>
        <dbReference type="Pfam" id="PF00144"/>
    </source>
</evidence>
<accession>A0A645B9G1</accession>
<dbReference type="Pfam" id="PF00144">
    <property type="entry name" value="Beta-lactamase"/>
    <property type="match status" value="1"/>
</dbReference>
<evidence type="ECO:0000313" key="2">
    <source>
        <dbReference type="EMBL" id="MPM62037.1"/>
    </source>
</evidence>
<dbReference type="AlphaFoldDB" id="A0A645B9G1"/>
<gene>
    <name evidence="2" type="ORF">SDC9_108903</name>
</gene>